<keyword evidence="2" id="KW-1185">Reference proteome</keyword>
<comment type="caution">
    <text evidence="1">The sequence shown here is derived from an EMBL/GenBank/DDBJ whole genome shotgun (WGS) entry which is preliminary data.</text>
</comment>
<organism evidence="1 2">
    <name type="scientific">Sphingomonas tabacisoli</name>
    <dbReference type="NCBI Taxonomy" id="2249466"/>
    <lineage>
        <taxon>Bacteria</taxon>
        <taxon>Pseudomonadati</taxon>
        <taxon>Pseudomonadota</taxon>
        <taxon>Alphaproteobacteria</taxon>
        <taxon>Sphingomonadales</taxon>
        <taxon>Sphingomonadaceae</taxon>
        <taxon>Sphingomonas</taxon>
    </lineage>
</organism>
<dbReference type="RefSeq" id="WP_380888320.1">
    <property type="nucleotide sequence ID" value="NZ_JBHUDY010000001.1"/>
</dbReference>
<dbReference type="Pfam" id="PF02452">
    <property type="entry name" value="PemK_toxin"/>
    <property type="match status" value="1"/>
</dbReference>
<evidence type="ECO:0000313" key="1">
    <source>
        <dbReference type="EMBL" id="MFD1611739.1"/>
    </source>
</evidence>
<proteinExistence type="predicted"/>
<gene>
    <name evidence="1" type="ORF">ACFSCW_07995</name>
</gene>
<dbReference type="SUPFAM" id="SSF50118">
    <property type="entry name" value="Cell growth inhibitor/plasmid maintenance toxic component"/>
    <property type="match status" value="1"/>
</dbReference>
<dbReference type="PANTHER" id="PTHR33988">
    <property type="entry name" value="ENDORIBONUCLEASE MAZF-RELATED"/>
    <property type="match status" value="1"/>
</dbReference>
<dbReference type="Gene3D" id="2.30.30.110">
    <property type="match status" value="1"/>
</dbReference>
<protein>
    <submittedName>
        <fullName evidence="1">Type II toxin-antitoxin system PemK/MazF family toxin</fullName>
    </submittedName>
</protein>
<reference evidence="2" key="1">
    <citation type="journal article" date="2019" name="Int. J. Syst. Evol. Microbiol.">
        <title>The Global Catalogue of Microorganisms (GCM) 10K type strain sequencing project: providing services to taxonomists for standard genome sequencing and annotation.</title>
        <authorList>
            <consortium name="The Broad Institute Genomics Platform"/>
            <consortium name="The Broad Institute Genome Sequencing Center for Infectious Disease"/>
            <person name="Wu L."/>
            <person name="Ma J."/>
        </authorList>
    </citation>
    <scope>NUCLEOTIDE SEQUENCE [LARGE SCALE GENOMIC DNA]</scope>
    <source>
        <strain evidence="2">CGMCC 1.16275</strain>
    </source>
</reference>
<evidence type="ECO:0000313" key="2">
    <source>
        <dbReference type="Proteomes" id="UP001597115"/>
    </source>
</evidence>
<name>A0ABW4I1E7_9SPHN</name>
<dbReference type="Proteomes" id="UP001597115">
    <property type="component" value="Unassembled WGS sequence"/>
</dbReference>
<dbReference type="EMBL" id="JBHUDY010000001">
    <property type="protein sequence ID" value="MFD1611739.1"/>
    <property type="molecule type" value="Genomic_DNA"/>
</dbReference>
<dbReference type="InterPro" id="IPR003477">
    <property type="entry name" value="PemK-like"/>
</dbReference>
<sequence length="111" mass="12289">MIELRRGSVVYYGERGEFTGKLRPGVVVQRDSTLADAPSVTLCGLTSNAMPSHIARVPLVANDTNGLDQLSFVMVDKVVSIGRARIRRLFGQLSMDEMAQVDRALRLWLDL</sequence>
<dbReference type="InterPro" id="IPR011067">
    <property type="entry name" value="Plasmid_toxin/cell-grow_inhib"/>
</dbReference>
<accession>A0ABW4I1E7</accession>